<proteinExistence type="predicted"/>
<dbReference type="NCBIfam" id="TIGR02675">
    <property type="entry name" value="tape_meas_nterm"/>
    <property type="match status" value="1"/>
</dbReference>
<dbReference type="InterPro" id="IPR013491">
    <property type="entry name" value="Tape_meas_N"/>
</dbReference>
<dbReference type="Pfam" id="PF20155">
    <property type="entry name" value="TMP_3"/>
    <property type="match status" value="1"/>
</dbReference>
<protein>
    <submittedName>
        <fullName evidence="3">Tail length tape measure protein</fullName>
    </submittedName>
</protein>
<reference evidence="3 4" key="1">
    <citation type="submission" date="2018-06" db="EMBL/GenBank/DDBJ databases">
        <authorList>
            <consortium name="Pathogen Informatics"/>
            <person name="Doyle S."/>
        </authorList>
    </citation>
    <scope>NUCLEOTIDE SEQUENCE [LARGE SCALE GENOMIC DNA]</scope>
    <source>
        <strain evidence="3 4">NCTC10376</strain>
    </source>
</reference>
<evidence type="ECO:0000313" key="4">
    <source>
        <dbReference type="Proteomes" id="UP000254331"/>
    </source>
</evidence>
<evidence type="ECO:0000256" key="1">
    <source>
        <dbReference type="SAM" id="Coils"/>
    </source>
</evidence>
<dbReference type="Proteomes" id="UP000254331">
    <property type="component" value="Unassembled WGS sequence"/>
</dbReference>
<evidence type="ECO:0000259" key="2">
    <source>
        <dbReference type="Pfam" id="PF20155"/>
    </source>
</evidence>
<feature type="domain" description="Tape measure protein N-terminal" evidence="2">
    <location>
        <begin position="69"/>
        <end position="255"/>
    </location>
</feature>
<sequence>MANVGEIVYQVQMDVRQLLTSQQQLEQRLNRMDSSFNRTSQSVNNTERSMQSLSKVAAALTGYLSASMVASYSEAWTELNNKLSNSVRASESLVDVTQRVFDISQATRSSLDATATLYARLERGTREYNTSAADLAKLTSIINQGFIVSGATAQEAENAIIQLSQGIASGVLRGEEFNSVAEQGSRLMVALADSMGVGIGQLRKMAAEGKLTTDVVVKGLLSQGDAIGKEFAKTTRTMSQAFQEAGNNLTKFLGENTTIKASINVFSDAVITVSQNLSEMGTILTAVAAVIGSRYVGALAMASVAQIKKARDTITAVMATRQATIAERDAAAVLARKALADKEAATLALKRARDQHQLTIGTNAEATALANVTRLRTAYTNAAIASTQANQALSASQARVAATALTMSNAMKALNAASAPLGGPMGALMLIGAAVYYVIDAMKSAKQAARDYSNELPDLIERLKELNKVQLDAARVKTSQNIAQKKEDISDLKEEVESLTKQLSIQKKLNESGVWRPDSAREKEKELTNDLAIAKANLDSKTTELSYSENALLQIDRQINKVVADQMEEARKLHDELGNGVQKVQMLSDAQDFFAKKLGISTQAIKDFNAEKVSFEWSKEGLDLRKSLERDMKLANAKSEIDKRKLQVEFYAEDKGITDEKEINQLKQIATATQEAQDAAAERNKTTKESTKATDAAYEALKRQREEIELLNKGYKDGSLEMAKYDAVKALGDTASPKQIEKAEQLAEEKYNIQRAAKNKELALEIDTIRKLDEERKSRLNTLDELLASEDISFELHQIKRLEIASEYSRKIAEENAKLSANPIEDNRAQFDSVQQLKNENAKKLALMDKYYADEMAIINQAYANQQISHEQFTTAKQITDAQYLQIRTAQEKQFNEQQTAAQWQMLSQQSLGFDMLTSAVDAMSGSASNAITGLLTGTMTAADAMRSLGNTILNSVVNSIVQTGVEMLKNFIIGRTMGAAAAAASMGEAAIVASAWAPAAAFVSLATMGANAAPANASLVGTTGLASTLAIAGARKNGGPVDAGSMYRVGEGGKPEIFKANNGRQYMIPGDNGKVISNKDMQGGGMNVNVVFNDYSSGGHKFDAQTSQDGNTLTIQAFIMDMDNKGPMLQSITRNTSATARARG</sequence>
<dbReference type="RefSeq" id="WP_115370276.1">
    <property type="nucleotide sequence ID" value="NZ_UGTW01000001.1"/>
</dbReference>
<organism evidence="3 4">
    <name type="scientific">Proteus vulgaris</name>
    <dbReference type="NCBI Taxonomy" id="585"/>
    <lineage>
        <taxon>Bacteria</taxon>
        <taxon>Pseudomonadati</taxon>
        <taxon>Pseudomonadota</taxon>
        <taxon>Gammaproteobacteria</taxon>
        <taxon>Enterobacterales</taxon>
        <taxon>Morganellaceae</taxon>
        <taxon>Proteus</taxon>
    </lineage>
</organism>
<feature type="coiled-coil region" evidence="1">
    <location>
        <begin position="442"/>
        <end position="544"/>
    </location>
</feature>
<dbReference type="AlphaFoldDB" id="A0A379F483"/>
<keyword evidence="1" id="KW-0175">Coiled coil</keyword>
<dbReference type="EMBL" id="UGTW01000001">
    <property type="protein sequence ID" value="SUC14391.1"/>
    <property type="molecule type" value="Genomic_DNA"/>
</dbReference>
<accession>A0A379F483</accession>
<name>A0A379F483_PROVU</name>
<evidence type="ECO:0000313" key="3">
    <source>
        <dbReference type="EMBL" id="SUC14391.1"/>
    </source>
</evidence>
<gene>
    <name evidence="3" type="ORF">NCTC10376_00195</name>
</gene>